<feature type="transmembrane region" description="Helical" evidence="1">
    <location>
        <begin position="41"/>
        <end position="58"/>
    </location>
</feature>
<sequence>MASSFAPQTLSKDDVNYRMHFRMINEQQVEDITIQFFYKPHTITLLTCTVLSLMYFAFTR</sequence>
<proteinExistence type="predicted"/>
<evidence type="ECO:0000313" key="2">
    <source>
        <dbReference type="EMBL" id="TRY88594.1"/>
    </source>
</evidence>
<dbReference type="Proteomes" id="UP000316079">
    <property type="component" value="Unassembled WGS sequence"/>
</dbReference>
<protein>
    <submittedName>
        <fullName evidence="2">Uncharacterized protein</fullName>
    </submittedName>
</protein>
<organism evidence="2 3">
    <name type="scientific">Danionella cerebrum</name>
    <dbReference type="NCBI Taxonomy" id="2873325"/>
    <lineage>
        <taxon>Eukaryota</taxon>
        <taxon>Metazoa</taxon>
        <taxon>Chordata</taxon>
        <taxon>Craniata</taxon>
        <taxon>Vertebrata</taxon>
        <taxon>Euteleostomi</taxon>
        <taxon>Actinopterygii</taxon>
        <taxon>Neopterygii</taxon>
        <taxon>Teleostei</taxon>
        <taxon>Ostariophysi</taxon>
        <taxon>Cypriniformes</taxon>
        <taxon>Danionidae</taxon>
        <taxon>Danioninae</taxon>
        <taxon>Danionella</taxon>
    </lineage>
</organism>
<accession>A0A553QF79</accession>
<dbReference type="OrthoDB" id="10265393at2759"/>
<dbReference type="STRING" id="623744.A0A553QF79"/>
<dbReference type="AlphaFoldDB" id="A0A553QF79"/>
<evidence type="ECO:0000256" key="1">
    <source>
        <dbReference type="SAM" id="Phobius"/>
    </source>
</evidence>
<gene>
    <name evidence="2" type="ORF">DNTS_029995</name>
</gene>
<reference evidence="2 3" key="1">
    <citation type="journal article" date="2019" name="Sci. Data">
        <title>Hybrid genome assembly and annotation of Danionella translucida.</title>
        <authorList>
            <person name="Kadobianskyi M."/>
            <person name="Schulze L."/>
            <person name="Schuelke M."/>
            <person name="Judkewitz B."/>
        </authorList>
    </citation>
    <scope>NUCLEOTIDE SEQUENCE [LARGE SCALE GENOMIC DNA]</scope>
    <source>
        <strain evidence="2 3">Bolton</strain>
    </source>
</reference>
<evidence type="ECO:0000313" key="3">
    <source>
        <dbReference type="Proteomes" id="UP000316079"/>
    </source>
</evidence>
<name>A0A553QF79_9TELE</name>
<keyword evidence="1" id="KW-1133">Transmembrane helix</keyword>
<keyword evidence="3" id="KW-1185">Reference proteome</keyword>
<dbReference type="EMBL" id="SRMA01026034">
    <property type="protein sequence ID" value="TRY88594.1"/>
    <property type="molecule type" value="Genomic_DNA"/>
</dbReference>
<keyword evidence="1" id="KW-0812">Transmembrane</keyword>
<keyword evidence="1" id="KW-0472">Membrane</keyword>
<comment type="caution">
    <text evidence="2">The sequence shown here is derived from an EMBL/GenBank/DDBJ whole genome shotgun (WGS) entry which is preliminary data.</text>
</comment>